<dbReference type="VEuPathDB" id="FungiDB:T552_01241"/>
<reference evidence="13" key="1">
    <citation type="journal article" date="2016" name="Nat. Commun.">
        <title>Genome analysis of three Pneumocystis species reveals adaptation mechanisms to life exclusively in mammalian hosts.</title>
        <authorList>
            <person name="Ma L."/>
            <person name="Chen Z."/>
            <person name="Huang D.W."/>
            <person name="Kutty G."/>
            <person name="Ishihara M."/>
            <person name="Wang H."/>
            <person name="Abouelleil A."/>
            <person name="Bishop L."/>
            <person name="Davey E."/>
            <person name="Deng R."/>
            <person name="Deng X."/>
            <person name="Fan L."/>
            <person name="Fantoni G."/>
            <person name="Fitzgerald M."/>
            <person name="Gogineni E."/>
            <person name="Goldberg J.M."/>
            <person name="Handley G."/>
            <person name="Hu X."/>
            <person name="Huber C."/>
            <person name="Jiao X."/>
            <person name="Jones K."/>
            <person name="Levin J.Z."/>
            <person name="Liu Y."/>
            <person name="Macdonald P."/>
            <person name="Melnikov A."/>
            <person name="Raley C."/>
            <person name="Sassi M."/>
            <person name="Sherman B.T."/>
            <person name="Song X."/>
            <person name="Sykes S."/>
            <person name="Tran B."/>
            <person name="Walsh L."/>
            <person name="Xia Y."/>
            <person name="Yang J."/>
            <person name="Young S."/>
            <person name="Zeng Q."/>
            <person name="Zheng X."/>
            <person name="Stephens R."/>
            <person name="Nusbaum C."/>
            <person name="Birren B.W."/>
            <person name="Azadi P."/>
            <person name="Lempicki R.A."/>
            <person name="Cuomo C.A."/>
            <person name="Kovacs J.A."/>
        </authorList>
    </citation>
    <scope>NUCLEOTIDE SEQUENCE [LARGE SCALE GENOMIC DNA]</scope>
    <source>
        <strain evidence="13">B80</strain>
    </source>
</reference>
<keyword evidence="4" id="KW-0813">Transport</keyword>
<dbReference type="InterPro" id="IPR027267">
    <property type="entry name" value="AH/BAR_dom_sf"/>
</dbReference>
<dbReference type="GO" id="GO:0034727">
    <property type="term" value="P:piecemeal microautophagy of the nucleus"/>
    <property type="evidence" value="ECO:0007669"/>
    <property type="project" value="TreeGrafter"/>
</dbReference>
<gene>
    <name evidence="12" type="ORF">T552_01241</name>
</gene>
<evidence type="ECO:0000313" key="13">
    <source>
        <dbReference type="Proteomes" id="UP000054454"/>
    </source>
</evidence>
<evidence type="ECO:0000256" key="5">
    <source>
        <dbReference type="ARBA" id="ARBA00022490"/>
    </source>
</evidence>
<dbReference type="RefSeq" id="XP_018226479.1">
    <property type="nucleotide sequence ID" value="XM_018369830.1"/>
</dbReference>
<keyword evidence="5" id="KW-0963">Cytoplasm</keyword>
<protein>
    <recommendedName>
        <fullName evidence="8">Sorting nexin-4</fullName>
    </recommendedName>
    <alternativeName>
        <fullName evidence="9">Autophagy-related protein 24</fullName>
    </alternativeName>
</protein>
<feature type="domain" description="PX" evidence="11">
    <location>
        <begin position="1"/>
        <end position="103"/>
    </location>
</feature>
<keyword evidence="7" id="KW-0472">Membrane</keyword>
<dbReference type="InterPro" id="IPR001683">
    <property type="entry name" value="PX_dom"/>
</dbReference>
<keyword evidence="6" id="KW-0446">Lipid-binding</keyword>
<dbReference type="EMBL" id="LFVZ01000005">
    <property type="protein sequence ID" value="KTW29286.1"/>
    <property type="molecule type" value="Genomic_DNA"/>
</dbReference>
<evidence type="ECO:0000256" key="8">
    <source>
        <dbReference type="ARBA" id="ARBA00040748"/>
    </source>
</evidence>
<evidence type="ECO:0000256" key="1">
    <source>
        <dbReference type="ARBA" id="ARBA00004184"/>
    </source>
</evidence>
<evidence type="ECO:0000313" key="12">
    <source>
        <dbReference type="EMBL" id="KTW29286.1"/>
    </source>
</evidence>
<dbReference type="Gene3D" id="1.20.1270.60">
    <property type="entry name" value="Arfaptin homology (AH) domain/BAR domain"/>
    <property type="match status" value="1"/>
</dbReference>
<dbReference type="SMART" id="SM00312">
    <property type="entry name" value="PX"/>
    <property type="match status" value="1"/>
</dbReference>
<comment type="subcellular location">
    <subcellularLocation>
        <location evidence="2">Cytoplasm</location>
    </subcellularLocation>
    <subcellularLocation>
        <location evidence="1">Endomembrane system</location>
        <topology evidence="1">Peripheral membrane protein</topology>
    </subcellularLocation>
</comment>
<accession>A0A0W4ZLV5</accession>
<dbReference type="AlphaFoldDB" id="A0A0W4ZLV5"/>
<dbReference type="InterPro" id="IPR036871">
    <property type="entry name" value="PX_dom_sf"/>
</dbReference>
<dbReference type="GeneID" id="28936032"/>
<dbReference type="GO" id="GO:0000422">
    <property type="term" value="P:autophagy of mitochondrion"/>
    <property type="evidence" value="ECO:0007669"/>
    <property type="project" value="TreeGrafter"/>
</dbReference>
<proteinExistence type="inferred from homology"/>
<dbReference type="PANTHER" id="PTHR45949">
    <property type="entry name" value="SORTING NEXIN-4"/>
    <property type="match status" value="1"/>
</dbReference>
<evidence type="ECO:0000256" key="3">
    <source>
        <dbReference type="ARBA" id="ARBA00010883"/>
    </source>
</evidence>
<comment type="similarity">
    <text evidence="3">Belongs to the sorting nexin family.</text>
</comment>
<evidence type="ECO:0000256" key="7">
    <source>
        <dbReference type="ARBA" id="ARBA00023136"/>
    </source>
</evidence>
<dbReference type="GO" id="GO:0015031">
    <property type="term" value="P:protein transport"/>
    <property type="evidence" value="ECO:0007669"/>
    <property type="project" value="TreeGrafter"/>
</dbReference>
<evidence type="ECO:0000256" key="10">
    <source>
        <dbReference type="SAM" id="Coils"/>
    </source>
</evidence>
<name>A0A0W4ZLV5_PNEC8</name>
<evidence type="ECO:0000256" key="2">
    <source>
        <dbReference type="ARBA" id="ARBA00004496"/>
    </source>
</evidence>
<dbReference type="Pfam" id="PF00787">
    <property type="entry name" value="PX"/>
    <property type="match status" value="1"/>
</dbReference>
<dbReference type="GO" id="GO:0032456">
    <property type="term" value="P:endocytic recycling"/>
    <property type="evidence" value="ECO:0007669"/>
    <property type="project" value="TreeGrafter"/>
</dbReference>
<dbReference type="GO" id="GO:0005769">
    <property type="term" value="C:early endosome"/>
    <property type="evidence" value="ECO:0007669"/>
    <property type="project" value="TreeGrafter"/>
</dbReference>
<organism evidence="12 13">
    <name type="scientific">Pneumocystis carinii (strain B80)</name>
    <name type="common">Rat pneumocystis pneumonia agent</name>
    <name type="synonym">Pneumocystis carinii f. sp. carinii</name>
    <dbReference type="NCBI Taxonomy" id="1408658"/>
    <lineage>
        <taxon>Eukaryota</taxon>
        <taxon>Fungi</taxon>
        <taxon>Dikarya</taxon>
        <taxon>Ascomycota</taxon>
        <taxon>Taphrinomycotina</taxon>
        <taxon>Pneumocystomycetes</taxon>
        <taxon>Pneumocystaceae</taxon>
        <taxon>Pneumocystis</taxon>
    </lineage>
</organism>
<evidence type="ECO:0000256" key="4">
    <source>
        <dbReference type="ARBA" id="ARBA00022448"/>
    </source>
</evidence>
<sequence>MFFSNFLQSNMSFIQKPRSAVRRRFSDFVYLYETLMAEFPTCCIPPLPDKHRMKYIKGDRFSTEFTMKRANSLERFLQRLSLHPVLQKSTHLSHFFESQDWNSYVHNIILHDKTHYINIGGVFEGLSDAFLNAFTKINNPNMLFIDIKEKIDKLDYGLIYIEKLILKMIKQKIDLEMDYSGMAFLFKQLAVLEPSLSRELTMFSEVIENTQVNLKILREYMDSVYLTFIHDLISYTNTQKQLLKQRDQKQMDIEGLTEYLMKVDLEKERVMQGTGLLYLREKVENLTGIDHEQAKQDRLKKLEKKKDKLQKEIEISKISGDAFDEETIRENNIFDKIKTKEIEESFSTFADENINFYKQIIENWKKIIPELELAKEKNSKY</sequence>
<keyword evidence="13" id="KW-1185">Reference proteome</keyword>
<dbReference type="GO" id="GO:0035091">
    <property type="term" value="F:phosphatidylinositol binding"/>
    <property type="evidence" value="ECO:0007669"/>
    <property type="project" value="InterPro"/>
</dbReference>
<dbReference type="Proteomes" id="UP000054454">
    <property type="component" value="Unassembled WGS sequence"/>
</dbReference>
<dbReference type="PROSITE" id="PS50195">
    <property type="entry name" value="PX"/>
    <property type="match status" value="1"/>
</dbReference>
<feature type="coiled-coil region" evidence="10">
    <location>
        <begin position="292"/>
        <end position="319"/>
    </location>
</feature>
<dbReference type="SUPFAM" id="SSF64268">
    <property type="entry name" value="PX domain"/>
    <property type="match status" value="1"/>
</dbReference>
<dbReference type="PANTHER" id="PTHR45949:SF2">
    <property type="entry name" value="SORTING NEXIN-4"/>
    <property type="match status" value="1"/>
</dbReference>
<dbReference type="OrthoDB" id="205639at2759"/>
<evidence type="ECO:0000256" key="6">
    <source>
        <dbReference type="ARBA" id="ARBA00023121"/>
    </source>
</evidence>
<evidence type="ECO:0000259" key="11">
    <source>
        <dbReference type="PROSITE" id="PS50195"/>
    </source>
</evidence>
<keyword evidence="10" id="KW-0175">Coiled coil</keyword>
<dbReference type="GO" id="GO:0061709">
    <property type="term" value="P:reticulophagy"/>
    <property type="evidence" value="ECO:0007669"/>
    <property type="project" value="TreeGrafter"/>
</dbReference>
<comment type="caution">
    <text evidence="12">The sequence shown here is derived from an EMBL/GenBank/DDBJ whole genome shotgun (WGS) entry which is preliminary data.</text>
</comment>
<evidence type="ECO:0000256" key="9">
    <source>
        <dbReference type="ARBA" id="ARBA00041273"/>
    </source>
</evidence>
<dbReference type="Gene3D" id="3.30.1520.10">
    <property type="entry name" value="Phox-like domain"/>
    <property type="match status" value="1"/>
</dbReference>
<dbReference type="GO" id="GO:0000407">
    <property type="term" value="C:phagophore assembly site"/>
    <property type="evidence" value="ECO:0007669"/>
    <property type="project" value="TreeGrafter"/>
</dbReference>